<dbReference type="PANTHER" id="PTHR11929:SF194">
    <property type="entry name" value="ALPHA-(1,3)-FUCOSYLTRANSFERASE 10"/>
    <property type="match status" value="1"/>
</dbReference>
<evidence type="ECO:0000256" key="1">
    <source>
        <dbReference type="ARBA" id="ARBA00008919"/>
    </source>
</evidence>
<dbReference type="InterPro" id="IPR038577">
    <property type="entry name" value="GT10-like_C_sf"/>
</dbReference>
<dbReference type="InterPro" id="IPR041058">
    <property type="entry name" value="FucT_N"/>
</dbReference>
<dbReference type="EMBL" id="JBEPSH010000006">
    <property type="protein sequence ID" value="MET4578077.1"/>
    <property type="molecule type" value="Genomic_DNA"/>
</dbReference>
<organism evidence="6 7">
    <name type="scientific">Ottowia thiooxydans</name>
    <dbReference type="NCBI Taxonomy" id="219182"/>
    <lineage>
        <taxon>Bacteria</taxon>
        <taxon>Pseudomonadati</taxon>
        <taxon>Pseudomonadota</taxon>
        <taxon>Betaproteobacteria</taxon>
        <taxon>Burkholderiales</taxon>
        <taxon>Comamonadaceae</taxon>
        <taxon>Ottowia</taxon>
    </lineage>
</organism>
<reference evidence="6 7" key="1">
    <citation type="submission" date="2024-06" db="EMBL/GenBank/DDBJ databases">
        <title>Sorghum-associated microbial communities from plants grown in Nebraska, USA.</title>
        <authorList>
            <person name="Schachtman D."/>
        </authorList>
    </citation>
    <scope>NUCLEOTIDE SEQUENCE [LARGE SCALE GENOMIC DNA]</scope>
    <source>
        <strain evidence="6 7">2709</strain>
    </source>
</reference>
<evidence type="ECO:0000259" key="5">
    <source>
        <dbReference type="Pfam" id="PF18025"/>
    </source>
</evidence>
<accession>A0ABV2QAW1</accession>
<comment type="caution">
    <text evidence="6">The sequence shown here is derived from an EMBL/GenBank/DDBJ whole genome shotgun (WGS) entry which is preliminary data.</text>
</comment>
<dbReference type="Gene3D" id="3.40.50.11660">
    <property type="entry name" value="Glycosyl transferase family 10, C-terminal domain"/>
    <property type="match status" value="1"/>
</dbReference>
<protein>
    <recommendedName>
        <fullName evidence="8">Alpha-(1,3)-fucosyltransferase FucT N-terminal domain-containing protein</fullName>
    </recommendedName>
</protein>
<keyword evidence="7" id="KW-1185">Reference proteome</keyword>
<dbReference type="InterPro" id="IPR055270">
    <property type="entry name" value="Glyco_tran_10_C"/>
</dbReference>
<sequence>MLTLRIGFTDLPEAIAAFFVGMLSKRYTVIRDDIQPEILIFGDVIHGLNNLRFDGSNCIKLFYTPENHRAWRYQCDYAVTFDHFETDRHRRLPLYVIYDHDFNLIQQRRRQADDGFEEKKFCSFLVKNPRCAKRNLYFEALQNYKRVDAGGPLFNNMGRVVGGSVPDKIAFLNDYKFNLCFENSSHPGYVTEKLLEALCARTIPIYWGSPTVALDFNPKAFLNWHDYEDDHDFIRAIIALDQDDDAYREMYMQPLFPENRPNRYFEFERFLNWFDQGAARDAKALIHRSS</sequence>
<dbReference type="RefSeq" id="WP_354445016.1">
    <property type="nucleotide sequence ID" value="NZ_JBEPSH010000006.1"/>
</dbReference>
<proteinExistence type="inferred from homology"/>
<dbReference type="SUPFAM" id="SSF53756">
    <property type="entry name" value="UDP-Glycosyltransferase/glycogen phosphorylase"/>
    <property type="match status" value="1"/>
</dbReference>
<dbReference type="Pfam" id="PF00852">
    <property type="entry name" value="Glyco_transf_10"/>
    <property type="match status" value="1"/>
</dbReference>
<evidence type="ECO:0008006" key="8">
    <source>
        <dbReference type="Google" id="ProtNLM"/>
    </source>
</evidence>
<name>A0ABV2QAW1_9BURK</name>
<dbReference type="Pfam" id="PF18025">
    <property type="entry name" value="FucT_N"/>
    <property type="match status" value="1"/>
</dbReference>
<dbReference type="InterPro" id="IPR001503">
    <property type="entry name" value="Glyco_trans_10"/>
</dbReference>
<keyword evidence="2" id="KW-0328">Glycosyltransferase</keyword>
<evidence type="ECO:0000313" key="6">
    <source>
        <dbReference type="EMBL" id="MET4578077.1"/>
    </source>
</evidence>
<feature type="domain" description="Alpha-(1,3)-fucosyltransferase FucT N-terminal" evidence="5">
    <location>
        <begin position="13"/>
        <end position="98"/>
    </location>
</feature>
<evidence type="ECO:0000256" key="3">
    <source>
        <dbReference type="ARBA" id="ARBA00022679"/>
    </source>
</evidence>
<comment type="similarity">
    <text evidence="1">Belongs to the glycosyltransferase 10 family.</text>
</comment>
<evidence type="ECO:0000313" key="7">
    <source>
        <dbReference type="Proteomes" id="UP001549320"/>
    </source>
</evidence>
<dbReference type="Proteomes" id="UP001549320">
    <property type="component" value="Unassembled WGS sequence"/>
</dbReference>
<evidence type="ECO:0000256" key="2">
    <source>
        <dbReference type="ARBA" id="ARBA00022676"/>
    </source>
</evidence>
<feature type="domain" description="Fucosyltransferase C-terminal" evidence="4">
    <location>
        <begin position="126"/>
        <end position="250"/>
    </location>
</feature>
<gene>
    <name evidence="6" type="ORF">ABIE13_003193</name>
</gene>
<keyword evidence="3" id="KW-0808">Transferase</keyword>
<evidence type="ECO:0000259" key="4">
    <source>
        <dbReference type="Pfam" id="PF00852"/>
    </source>
</evidence>
<dbReference type="PANTHER" id="PTHR11929">
    <property type="entry name" value="ALPHA- 1,3 -FUCOSYLTRANSFERASE"/>
    <property type="match status" value="1"/>
</dbReference>